<evidence type="ECO:0000256" key="1">
    <source>
        <dbReference type="ARBA" id="ARBA00001974"/>
    </source>
</evidence>
<dbReference type="InterPro" id="IPR036188">
    <property type="entry name" value="FAD/NAD-bd_sf"/>
</dbReference>
<dbReference type="GO" id="GO:0004497">
    <property type="term" value="F:monooxygenase activity"/>
    <property type="evidence" value="ECO:0007669"/>
    <property type="project" value="UniProtKB-KW"/>
</dbReference>
<keyword evidence="6" id="KW-0560">Oxidoreductase</keyword>
<evidence type="ECO:0000256" key="4">
    <source>
        <dbReference type="ARBA" id="ARBA00022827"/>
    </source>
</evidence>
<dbReference type="InterPro" id="IPR050775">
    <property type="entry name" value="FAD-binding_Monooxygenases"/>
</dbReference>
<dbReference type="SUPFAM" id="SSF51905">
    <property type="entry name" value="FAD/NAD(P)-binding domain"/>
    <property type="match status" value="1"/>
</dbReference>
<dbReference type="Pfam" id="PF13738">
    <property type="entry name" value="Pyr_redox_3"/>
    <property type="match status" value="1"/>
</dbReference>
<dbReference type="AlphaFoldDB" id="A0A381QF31"/>
<comment type="cofactor">
    <cofactor evidence="1">
        <name>FAD</name>
        <dbReference type="ChEBI" id="CHEBI:57692"/>
    </cofactor>
</comment>
<evidence type="ECO:0000256" key="2">
    <source>
        <dbReference type="ARBA" id="ARBA00010139"/>
    </source>
</evidence>
<feature type="non-terminal residue" evidence="8">
    <location>
        <position position="267"/>
    </location>
</feature>
<keyword evidence="3" id="KW-0285">Flavoprotein</keyword>
<accession>A0A381QF31</accession>
<reference evidence="8" key="1">
    <citation type="submission" date="2018-05" db="EMBL/GenBank/DDBJ databases">
        <authorList>
            <person name="Lanie J.A."/>
            <person name="Ng W.-L."/>
            <person name="Kazmierczak K.M."/>
            <person name="Andrzejewski T.M."/>
            <person name="Davidsen T.M."/>
            <person name="Wayne K.J."/>
            <person name="Tettelin H."/>
            <person name="Glass J.I."/>
            <person name="Rusch D."/>
            <person name="Podicherti R."/>
            <person name="Tsui H.-C.T."/>
            <person name="Winkler M.E."/>
        </authorList>
    </citation>
    <scope>NUCLEOTIDE SEQUENCE</scope>
</reference>
<evidence type="ECO:0000256" key="7">
    <source>
        <dbReference type="ARBA" id="ARBA00023033"/>
    </source>
</evidence>
<evidence type="ECO:0000256" key="5">
    <source>
        <dbReference type="ARBA" id="ARBA00022857"/>
    </source>
</evidence>
<keyword evidence="7" id="KW-0503">Monooxygenase</keyword>
<evidence type="ECO:0000256" key="6">
    <source>
        <dbReference type="ARBA" id="ARBA00023002"/>
    </source>
</evidence>
<name>A0A381QF31_9ZZZZ</name>
<dbReference type="PANTHER" id="PTHR43098:SF3">
    <property type="entry name" value="L-ORNITHINE N(5)-MONOOXYGENASE-RELATED"/>
    <property type="match status" value="1"/>
</dbReference>
<keyword evidence="5" id="KW-0521">NADP</keyword>
<organism evidence="8">
    <name type="scientific">marine metagenome</name>
    <dbReference type="NCBI Taxonomy" id="408172"/>
    <lineage>
        <taxon>unclassified sequences</taxon>
        <taxon>metagenomes</taxon>
        <taxon>ecological metagenomes</taxon>
    </lineage>
</organism>
<dbReference type="EMBL" id="UINC01001336">
    <property type="protein sequence ID" value="SUZ77941.1"/>
    <property type="molecule type" value="Genomic_DNA"/>
</dbReference>
<protein>
    <recommendedName>
        <fullName evidence="9">FAD/NAD(P)-binding domain-containing protein</fullName>
    </recommendedName>
</protein>
<keyword evidence="4" id="KW-0274">FAD</keyword>
<dbReference type="PANTHER" id="PTHR43098">
    <property type="entry name" value="L-ORNITHINE N(5)-MONOOXYGENASE-RELATED"/>
    <property type="match status" value="1"/>
</dbReference>
<dbReference type="Gene3D" id="3.50.50.60">
    <property type="entry name" value="FAD/NAD(P)-binding domain"/>
    <property type="match status" value="1"/>
</dbReference>
<evidence type="ECO:0000313" key="8">
    <source>
        <dbReference type="EMBL" id="SUZ77941.1"/>
    </source>
</evidence>
<comment type="similarity">
    <text evidence="2">Belongs to the FAD-binding monooxygenase family.</text>
</comment>
<evidence type="ECO:0000256" key="3">
    <source>
        <dbReference type="ARBA" id="ARBA00022630"/>
    </source>
</evidence>
<sequence length="267" mass="30420">MSLRKLDVLVVGAGFSGLYLLHKLRSSGFSTAVVEKADQLGGTWHWNRYPGARCDIPSLQYSYQFDEDLQQDWNWSEKYSAQPEILEYLNHVADRFDLRKDIEFNTEVISARFNEEKSLWEIKTSQGELETKFCVMATGCLSAPNTPDFKGLDDYEGQFLHTGKWPQTQVDFTDESVAIIGTGSSSIQSIPVIAEQAKHLYVFQRTANYSIPSNNGPMDSVEEAEVKSRYPEFRKENWENGFGIAGMAIEEMAVEDDEQGRKEKFNH</sequence>
<gene>
    <name evidence="8" type="ORF">METZ01_LOCUS30795</name>
</gene>
<evidence type="ECO:0008006" key="9">
    <source>
        <dbReference type="Google" id="ProtNLM"/>
    </source>
</evidence>
<proteinExistence type="inferred from homology"/>